<protein>
    <recommendedName>
        <fullName evidence="4">BED-type domain-containing protein</fullName>
    </recommendedName>
</protein>
<feature type="region of interest" description="Disordered" evidence="1">
    <location>
        <begin position="1"/>
        <end position="47"/>
    </location>
</feature>
<dbReference type="PANTHER" id="PTHR46951:SF2">
    <property type="entry name" value="BED-TYPE DOMAIN-CONTAINING PROTEIN"/>
    <property type="match status" value="1"/>
</dbReference>
<dbReference type="Proteomes" id="UP000288805">
    <property type="component" value="Unassembled WGS sequence"/>
</dbReference>
<reference evidence="2 3" key="1">
    <citation type="journal article" date="2018" name="PLoS Genet.">
        <title>Population sequencing reveals clonal diversity and ancestral inbreeding in the grapevine cultivar Chardonnay.</title>
        <authorList>
            <person name="Roach M.J."/>
            <person name="Johnson D.L."/>
            <person name="Bohlmann J."/>
            <person name="van Vuuren H.J."/>
            <person name="Jones S.J."/>
            <person name="Pretorius I.S."/>
            <person name="Schmidt S.A."/>
            <person name="Borneman A.R."/>
        </authorList>
    </citation>
    <scope>NUCLEOTIDE SEQUENCE [LARGE SCALE GENOMIC DNA]</scope>
    <source>
        <strain evidence="3">cv. Chardonnay</strain>
        <tissue evidence="2">Leaf</tissue>
    </source>
</reference>
<name>A0A438HL33_VITVI</name>
<dbReference type="PANTHER" id="PTHR46951">
    <property type="entry name" value="BED-TYPE DOMAIN-CONTAINING PROTEIN"/>
    <property type="match status" value="1"/>
</dbReference>
<evidence type="ECO:0000256" key="1">
    <source>
        <dbReference type="SAM" id="MobiDB-lite"/>
    </source>
</evidence>
<accession>A0A438HL33</accession>
<gene>
    <name evidence="2" type="ORF">CK203_032896</name>
</gene>
<feature type="compositionally biased region" description="Polar residues" evidence="1">
    <location>
        <begin position="1"/>
        <end position="14"/>
    </location>
</feature>
<dbReference type="AlphaFoldDB" id="A0A438HL33"/>
<proteinExistence type="predicted"/>
<sequence length="324" mass="36851">MGCSTSGGDQSQRIFSGGDPSRSSPVNRLDTKAGLSLGNRMSSSDSKNSRKDFVWKYVIEVAGEQYLRCKFFNQRCMGGVNRLKHYLAETHHGMKQCNKVTEDARLECKEALANFKDQKTKRNELLQEIGMGPTSMHESALSKTIGTLGSGSGSGEPIPRGPMDKFTTSQPRQTTLNSKWKQEERKEVCRKIGRFIYSKGLPFNTVNDPYWFPMVDAVADFGLGFKPPSMHKLRTWILKEKVNDPSIIMEDHKKAWKHMDVQLCQMVGQMERVDKFSNADEVRKELFECMDRMLDYQERLKADIQLDSYNQAMGEFGSRIAIDS</sequence>
<dbReference type="EMBL" id="QGNW01000207">
    <property type="protein sequence ID" value="RVW85154.1"/>
    <property type="molecule type" value="Genomic_DNA"/>
</dbReference>
<evidence type="ECO:0000313" key="3">
    <source>
        <dbReference type="Proteomes" id="UP000288805"/>
    </source>
</evidence>
<feature type="region of interest" description="Disordered" evidence="1">
    <location>
        <begin position="146"/>
        <end position="172"/>
    </location>
</feature>
<organism evidence="2 3">
    <name type="scientific">Vitis vinifera</name>
    <name type="common">Grape</name>
    <dbReference type="NCBI Taxonomy" id="29760"/>
    <lineage>
        <taxon>Eukaryota</taxon>
        <taxon>Viridiplantae</taxon>
        <taxon>Streptophyta</taxon>
        <taxon>Embryophyta</taxon>
        <taxon>Tracheophyta</taxon>
        <taxon>Spermatophyta</taxon>
        <taxon>Magnoliopsida</taxon>
        <taxon>eudicotyledons</taxon>
        <taxon>Gunneridae</taxon>
        <taxon>Pentapetalae</taxon>
        <taxon>rosids</taxon>
        <taxon>Vitales</taxon>
        <taxon>Vitaceae</taxon>
        <taxon>Viteae</taxon>
        <taxon>Vitis</taxon>
    </lineage>
</organism>
<evidence type="ECO:0000313" key="2">
    <source>
        <dbReference type="EMBL" id="RVW85154.1"/>
    </source>
</evidence>
<comment type="caution">
    <text evidence="2">The sequence shown here is derived from an EMBL/GenBank/DDBJ whole genome shotgun (WGS) entry which is preliminary data.</text>
</comment>
<evidence type="ECO:0008006" key="4">
    <source>
        <dbReference type="Google" id="ProtNLM"/>
    </source>
</evidence>